<evidence type="ECO:0000313" key="5">
    <source>
        <dbReference type="EMBL" id="SCM71791.1"/>
    </source>
</evidence>
<organism evidence="5">
    <name type="scientific">uncultured Desulfovibrio sp</name>
    <dbReference type="NCBI Taxonomy" id="167968"/>
    <lineage>
        <taxon>Bacteria</taxon>
        <taxon>Pseudomonadati</taxon>
        <taxon>Thermodesulfobacteriota</taxon>
        <taxon>Desulfovibrionia</taxon>
        <taxon>Desulfovibrionales</taxon>
        <taxon>Desulfovibrionaceae</taxon>
        <taxon>Desulfovibrio</taxon>
        <taxon>environmental samples</taxon>
    </lineage>
</organism>
<dbReference type="AlphaFoldDB" id="A0A212L2K7"/>
<keyword evidence="2" id="KW-0238">DNA-binding</keyword>
<protein>
    <submittedName>
        <fullName evidence="5">Transcriptional regulator, AraC family with amidase-like domain</fullName>
    </submittedName>
</protein>
<dbReference type="PRINTS" id="PR00032">
    <property type="entry name" value="HTHARAC"/>
</dbReference>
<keyword evidence="3" id="KW-0804">Transcription</keyword>
<dbReference type="Gene3D" id="1.10.10.60">
    <property type="entry name" value="Homeodomain-like"/>
    <property type="match status" value="1"/>
</dbReference>
<proteinExistence type="predicted"/>
<dbReference type="Pfam" id="PF01965">
    <property type="entry name" value="DJ-1_PfpI"/>
    <property type="match status" value="1"/>
</dbReference>
<dbReference type="SMART" id="SM00342">
    <property type="entry name" value="HTH_ARAC"/>
    <property type="match status" value="1"/>
</dbReference>
<dbReference type="GO" id="GO:0003700">
    <property type="term" value="F:DNA-binding transcription factor activity"/>
    <property type="evidence" value="ECO:0007669"/>
    <property type="project" value="InterPro"/>
</dbReference>
<evidence type="ECO:0000256" key="3">
    <source>
        <dbReference type="ARBA" id="ARBA00023163"/>
    </source>
</evidence>
<dbReference type="InterPro" id="IPR020449">
    <property type="entry name" value="Tscrpt_reg_AraC-type_HTH"/>
</dbReference>
<dbReference type="InterPro" id="IPR018062">
    <property type="entry name" value="HTH_AraC-typ_CS"/>
</dbReference>
<dbReference type="PANTHER" id="PTHR43130:SF3">
    <property type="entry name" value="HTH-TYPE TRANSCRIPTIONAL REGULATOR RV1931C"/>
    <property type="match status" value="1"/>
</dbReference>
<dbReference type="InterPro" id="IPR052158">
    <property type="entry name" value="INH-QAR"/>
</dbReference>
<dbReference type="PROSITE" id="PS01124">
    <property type="entry name" value="HTH_ARAC_FAMILY_2"/>
    <property type="match status" value="1"/>
</dbReference>
<dbReference type="InterPro" id="IPR029062">
    <property type="entry name" value="Class_I_gatase-like"/>
</dbReference>
<dbReference type="RefSeq" id="WP_179979912.1">
    <property type="nucleotide sequence ID" value="NZ_LT608333.1"/>
</dbReference>
<accession>A0A212L2K7</accession>
<dbReference type="Pfam" id="PF12833">
    <property type="entry name" value="HTH_18"/>
    <property type="match status" value="1"/>
</dbReference>
<dbReference type="SUPFAM" id="SSF52317">
    <property type="entry name" value="Class I glutamine amidotransferase-like"/>
    <property type="match status" value="1"/>
</dbReference>
<name>A0A212L2K7_9BACT</name>
<reference evidence="5" key="1">
    <citation type="submission" date="2016-08" db="EMBL/GenBank/DDBJ databases">
        <authorList>
            <person name="Seilhamer J.J."/>
        </authorList>
    </citation>
    <scope>NUCLEOTIDE SEQUENCE</scope>
    <source>
        <strain evidence="5">86-1</strain>
    </source>
</reference>
<dbReference type="GO" id="GO:0043565">
    <property type="term" value="F:sequence-specific DNA binding"/>
    <property type="evidence" value="ECO:0007669"/>
    <property type="project" value="InterPro"/>
</dbReference>
<feature type="domain" description="HTH araC/xylS-type" evidence="4">
    <location>
        <begin position="233"/>
        <end position="331"/>
    </location>
</feature>
<dbReference type="Gene3D" id="3.40.50.880">
    <property type="match status" value="1"/>
</dbReference>
<dbReference type="InterPro" id="IPR018060">
    <property type="entry name" value="HTH_AraC"/>
</dbReference>
<sequence>MKCKQCPTDGCSTAPRLVVMAVHDGAEILDITGPLSVFSAANDLHAQSGGAEPLYRIQVAGESSDAVVRTASGIRLLTDAALGQCSGIDTLLVAGGPAARQAPQALVDWLREAAPLARRVCSICTGAFILARAGLLEGRRATTHWLMLEELRAFSPNIDVQTDALHVKDGSVYTSAGVTAGIDLALALLEEDFGRELALNVARVLVLYLKRPGGQSQFSTTLLAQIHEGGTLASTIQWLRDNYQRPLCNEAIANHAAMSPRNFARVFKRETGETPAHFIENIRLEAAVKRLEETTQALETIARECGFQSGEHFRLTFSRRFGITPGQYRNRFRSGAWR</sequence>
<evidence type="ECO:0000256" key="2">
    <source>
        <dbReference type="ARBA" id="ARBA00023125"/>
    </source>
</evidence>
<gene>
    <name evidence="5" type="ORF">KL86DES1_20203</name>
</gene>
<dbReference type="PROSITE" id="PS00041">
    <property type="entry name" value="HTH_ARAC_FAMILY_1"/>
    <property type="match status" value="1"/>
</dbReference>
<dbReference type="InterPro" id="IPR009057">
    <property type="entry name" value="Homeodomain-like_sf"/>
</dbReference>
<dbReference type="EMBL" id="FMJC01000002">
    <property type="protein sequence ID" value="SCM71791.1"/>
    <property type="molecule type" value="Genomic_DNA"/>
</dbReference>
<dbReference type="PANTHER" id="PTHR43130">
    <property type="entry name" value="ARAC-FAMILY TRANSCRIPTIONAL REGULATOR"/>
    <property type="match status" value="1"/>
</dbReference>
<keyword evidence="1" id="KW-0805">Transcription regulation</keyword>
<dbReference type="InterPro" id="IPR002818">
    <property type="entry name" value="DJ-1/PfpI"/>
</dbReference>
<evidence type="ECO:0000256" key="1">
    <source>
        <dbReference type="ARBA" id="ARBA00023015"/>
    </source>
</evidence>
<evidence type="ECO:0000259" key="4">
    <source>
        <dbReference type="PROSITE" id="PS01124"/>
    </source>
</evidence>
<dbReference type="CDD" id="cd03137">
    <property type="entry name" value="GATase1_AraC_1"/>
    <property type="match status" value="1"/>
</dbReference>
<dbReference type="SUPFAM" id="SSF46689">
    <property type="entry name" value="Homeodomain-like"/>
    <property type="match status" value="2"/>
</dbReference>